<dbReference type="GO" id="GO:0030253">
    <property type="term" value="P:protein secretion by the type I secretion system"/>
    <property type="evidence" value="ECO:0007669"/>
    <property type="project" value="InterPro"/>
</dbReference>
<evidence type="ECO:0000256" key="1">
    <source>
        <dbReference type="ARBA" id="ARBA00004651"/>
    </source>
</evidence>
<dbReference type="PANTHER" id="PTHR24221">
    <property type="entry name" value="ATP-BINDING CASSETTE SUB-FAMILY B"/>
    <property type="match status" value="1"/>
</dbReference>
<evidence type="ECO:0000256" key="3">
    <source>
        <dbReference type="ARBA" id="ARBA00022475"/>
    </source>
</evidence>
<dbReference type="SMART" id="SM00382">
    <property type="entry name" value="AAA"/>
    <property type="match status" value="1"/>
</dbReference>
<keyword evidence="2" id="KW-0813">Transport</keyword>
<dbReference type="Gene3D" id="3.40.50.300">
    <property type="entry name" value="P-loop containing nucleotide triphosphate hydrolases"/>
    <property type="match status" value="1"/>
</dbReference>
<reference evidence="13" key="1">
    <citation type="submission" date="2019-06" db="EMBL/GenBank/DDBJ databases">
        <authorList>
            <person name="Murdoch R.W."/>
            <person name="Fathepure B."/>
        </authorList>
    </citation>
    <scope>NUCLEOTIDE SEQUENCE</scope>
</reference>
<dbReference type="GO" id="GO:0005524">
    <property type="term" value="F:ATP binding"/>
    <property type="evidence" value="ECO:0007669"/>
    <property type="project" value="UniProtKB-KW"/>
</dbReference>
<dbReference type="GO" id="GO:0034040">
    <property type="term" value="F:ATPase-coupled lipid transmembrane transporter activity"/>
    <property type="evidence" value="ECO:0007669"/>
    <property type="project" value="TreeGrafter"/>
</dbReference>
<evidence type="ECO:0000313" key="13">
    <source>
        <dbReference type="EMBL" id="QEA05910.1"/>
    </source>
</evidence>
<protein>
    <submittedName>
        <fullName evidence="13">Toxin RTX-I translocation ATP-binding protein</fullName>
    </submittedName>
</protein>
<dbReference type="PROSITE" id="PS50990">
    <property type="entry name" value="PEPTIDASE_C39"/>
    <property type="match status" value="1"/>
</dbReference>
<keyword evidence="6 13" id="KW-0067">ATP-binding</keyword>
<organism evidence="13">
    <name type="scientific">uncultured organism</name>
    <dbReference type="NCBI Taxonomy" id="155900"/>
    <lineage>
        <taxon>unclassified sequences</taxon>
        <taxon>environmental samples</taxon>
    </lineage>
</organism>
<dbReference type="InterPro" id="IPR017871">
    <property type="entry name" value="ABC_transporter-like_CS"/>
</dbReference>
<dbReference type="Gene3D" id="3.90.70.10">
    <property type="entry name" value="Cysteine proteinases"/>
    <property type="match status" value="1"/>
</dbReference>
<keyword evidence="7 9" id="KW-1133">Transmembrane helix</keyword>
<evidence type="ECO:0000259" key="10">
    <source>
        <dbReference type="PROSITE" id="PS50893"/>
    </source>
</evidence>
<dbReference type="InterPro" id="IPR005074">
    <property type="entry name" value="Peptidase_C39"/>
</dbReference>
<name>A0A5B8RAV6_9ZZZZ</name>
<dbReference type="GO" id="GO:0140359">
    <property type="term" value="F:ABC-type transporter activity"/>
    <property type="evidence" value="ECO:0007669"/>
    <property type="project" value="InterPro"/>
</dbReference>
<evidence type="ECO:0000259" key="12">
    <source>
        <dbReference type="PROSITE" id="PS50990"/>
    </source>
</evidence>
<keyword evidence="4 9" id="KW-0812">Transmembrane</keyword>
<dbReference type="Pfam" id="PF00005">
    <property type="entry name" value="ABC_tran"/>
    <property type="match status" value="1"/>
</dbReference>
<dbReference type="PANTHER" id="PTHR24221:SF647">
    <property type="entry name" value="BLL6336 PROTEIN"/>
    <property type="match status" value="1"/>
</dbReference>
<comment type="subcellular location">
    <subcellularLocation>
        <location evidence="1">Cell membrane</location>
        <topology evidence="1">Multi-pass membrane protein</topology>
    </subcellularLocation>
</comment>
<evidence type="ECO:0000256" key="2">
    <source>
        <dbReference type="ARBA" id="ARBA00022448"/>
    </source>
</evidence>
<dbReference type="InterPro" id="IPR010132">
    <property type="entry name" value="ATPase_T1SS_HlyB"/>
</dbReference>
<dbReference type="InterPro" id="IPR039395">
    <property type="entry name" value="Peptidase_C39-like_A"/>
</dbReference>
<dbReference type="GO" id="GO:0005886">
    <property type="term" value="C:plasma membrane"/>
    <property type="evidence" value="ECO:0007669"/>
    <property type="project" value="UniProtKB-SubCell"/>
</dbReference>
<sequence>MNRDVVVGDTEEPSVGAVDTGLACLRLVSRYYQLPADERQLRREFSPAGETVDPLTLIRAARTLGLRAKRAHGRALRLATMPLPAIAELTDGTFVVLARVGDDRVLIHDPREGRPRSVNVEDFQAEWTGRAILITRRALAEELRRRFDIRWFLPVIARYRRILGEVLVASFFIQLFALVTPLFFQVIVDKVLVHKGLTTLDVLAAGFLIVALFDVVLGGLRTYLFSHTTNRIDVELGARLYRHLLSLPVSYFEARRVGDSVARVRELETIRNFITGSALTLVIDLFFTLVFLVVMYFYSPTLLMVVLGSIPLYVILSVLMTPVLRARLDEKFRRGAENQAFLVESVSGVETIKAMAVEPQMRARWEEQLAGYVRASFRATNLGNVANQSASFINKLTTLLILWIGARLVIDAELTVGQLVAFNMLAGRVSGPILRLVRLWQDFQQAGISIERLGDILNAPAEPGYNPNRAALPSVRGDVRLEHVTFRYRPDTPEILSDLSLHAEPGEVIGIVGRSGSGKSTLTKLIQRLHVPESGRVLVDGVDLRMVDTAWLRRNIGVVLQESRLFNRTVRENIALADPGLSMERVIAAAKLAGAHDFILELPEGYDTMVGEHGANLSGGQRQRIAIARALIMDPKILVFDEATSALDYESERLVQQNMRRIVRGRTVFIIAHRLSAVRDAHRIIVMEKGRVVESGSHAELLRHGGHYARLQALQDSAAPDEVAAAGAGGR</sequence>
<dbReference type="FunFam" id="1.20.1560.10:FF:000056">
    <property type="entry name" value="Alpha-hemolysin translocation ATP-binding protein HlyB"/>
    <property type="match status" value="1"/>
</dbReference>
<dbReference type="Pfam" id="PF03412">
    <property type="entry name" value="Peptidase_C39"/>
    <property type="match status" value="1"/>
</dbReference>
<evidence type="ECO:0000259" key="11">
    <source>
        <dbReference type="PROSITE" id="PS50929"/>
    </source>
</evidence>
<proteinExistence type="predicted"/>
<feature type="transmembrane region" description="Helical" evidence="9">
    <location>
        <begin position="304"/>
        <end position="324"/>
    </location>
</feature>
<feature type="domain" description="ABC transmembrane type-1" evidence="11">
    <location>
        <begin position="166"/>
        <end position="445"/>
    </location>
</feature>
<evidence type="ECO:0000256" key="7">
    <source>
        <dbReference type="ARBA" id="ARBA00022989"/>
    </source>
</evidence>
<dbReference type="GO" id="GO:0008233">
    <property type="term" value="F:peptidase activity"/>
    <property type="evidence" value="ECO:0007669"/>
    <property type="project" value="InterPro"/>
</dbReference>
<dbReference type="InterPro" id="IPR003439">
    <property type="entry name" value="ABC_transporter-like_ATP-bd"/>
</dbReference>
<dbReference type="AlphaFoldDB" id="A0A5B8RAV6"/>
<dbReference type="Pfam" id="PF00664">
    <property type="entry name" value="ABC_membrane"/>
    <property type="match status" value="1"/>
</dbReference>
<dbReference type="NCBIfam" id="TIGR01846">
    <property type="entry name" value="type_I_sec_HlyB"/>
    <property type="match status" value="1"/>
</dbReference>
<dbReference type="CDD" id="cd18588">
    <property type="entry name" value="ABC_6TM_CyaB_HlyB_like"/>
    <property type="match status" value="1"/>
</dbReference>
<dbReference type="SUPFAM" id="SSF90123">
    <property type="entry name" value="ABC transporter transmembrane region"/>
    <property type="match status" value="1"/>
</dbReference>
<feature type="domain" description="Peptidase C39" evidence="12">
    <location>
        <begin position="14"/>
        <end position="134"/>
    </location>
</feature>
<dbReference type="EMBL" id="MN079116">
    <property type="protein sequence ID" value="QEA05910.1"/>
    <property type="molecule type" value="Genomic_DNA"/>
</dbReference>
<dbReference type="CDD" id="cd02417">
    <property type="entry name" value="Peptidase_C39_likeA"/>
    <property type="match status" value="1"/>
</dbReference>
<keyword evidence="5" id="KW-0547">Nucleotide-binding</keyword>
<dbReference type="PROSITE" id="PS50893">
    <property type="entry name" value="ABC_TRANSPORTER_2"/>
    <property type="match status" value="1"/>
</dbReference>
<dbReference type="SUPFAM" id="SSF52540">
    <property type="entry name" value="P-loop containing nucleoside triphosphate hydrolases"/>
    <property type="match status" value="1"/>
</dbReference>
<accession>A0A5B8RAV6</accession>
<dbReference type="InterPro" id="IPR003593">
    <property type="entry name" value="AAA+_ATPase"/>
</dbReference>
<dbReference type="PROSITE" id="PS00211">
    <property type="entry name" value="ABC_TRANSPORTER_1"/>
    <property type="match status" value="1"/>
</dbReference>
<feature type="domain" description="ABC transporter" evidence="10">
    <location>
        <begin position="479"/>
        <end position="714"/>
    </location>
</feature>
<keyword evidence="8 9" id="KW-0472">Membrane</keyword>
<dbReference type="FunFam" id="3.40.50.300:FF:000221">
    <property type="entry name" value="Multidrug ABC transporter ATP-binding protein"/>
    <property type="match status" value="1"/>
</dbReference>
<dbReference type="InterPro" id="IPR011527">
    <property type="entry name" value="ABC1_TM_dom"/>
</dbReference>
<gene>
    <name evidence="13" type="primary">apxIB</name>
    <name evidence="13" type="ORF">KBTEX_02239</name>
</gene>
<dbReference type="PROSITE" id="PS50929">
    <property type="entry name" value="ABC_TM1F"/>
    <property type="match status" value="1"/>
</dbReference>
<dbReference type="GO" id="GO:0006508">
    <property type="term" value="P:proteolysis"/>
    <property type="evidence" value="ECO:0007669"/>
    <property type="project" value="InterPro"/>
</dbReference>
<evidence type="ECO:0000256" key="6">
    <source>
        <dbReference type="ARBA" id="ARBA00022840"/>
    </source>
</evidence>
<dbReference type="GO" id="GO:0016887">
    <property type="term" value="F:ATP hydrolysis activity"/>
    <property type="evidence" value="ECO:0007669"/>
    <property type="project" value="InterPro"/>
</dbReference>
<evidence type="ECO:0000256" key="5">
    <source>
        <dbReference type="ARBA" id="ARBA00022741"/>
    </source>
</evidence>
<dbReference type="InterPro" id="IPR036640">
    <property type="entry name" value="ABC1_TM_sf"/>
</dbReference>
<evidence type="ECO:0000256" key="4">
    <source>
        <dbReference type="ARBA" id="ARBA00022692"/>
    </source>
</evidence>
<evidence type="ECO:0000256" key="9">
    <source>
        <dbReference type="SAM" id="Phobius"/>
    </source>
</evidence>
<evidence type="ECO:0000256" key="8">
    <source>
        <dbReference type="ARBA" id="ARBA00023136"/>
    </source>
</evidence>
<feature type="transmembrane region" description="Helical" evidence="9">
    <location>
        <begin position="273"/>
        <end position="298"/>
    </location>
</feature>
<keyword evidence="3" id="KW-1003">Cell membrane</keyword>
<dbReference type="Gene3D" id="1.20.1560.10">
    <property type="entry name" value="ABC transporter type 1, transmembrane domain"/>
    <property type="match status" value="1"/>
</dbReference>
<dbReference type="InterPro" id="IPR039421">
    <property type="entry name" value="Type_1_exporter"/>
</dbReference>
<feature type="transmembrane region" description="Helical" evidence="9">
    <location>
        <begin position="200"/>
        <end position="220"/>
    </location>
</feature>
<dbReference type="InterPro" id="IPR027417">
    <property type="entry name" value="P-loop_NTPase"/>
</dbReference>
<feature type="transmembrane region" description="Helical" evidence="9">
    <location>
        <begin position="166"/>
        <end position="188"/>
    </location>
</feature>